<dbReference type="EMBL" id="JASCZI010151179">
    <property type="protein sequence ID" value="MED6170599.1"/>
    <property type="molecule type" value="Genomic_DNA"/>
</dbReference>
<dbReference type="Proteomes" id="UP001341840">
    <property type="component" value="Unassembled WGS sequence"/>
</dbReference>
<evidence type="ECO:0000256" key="1">
    <source>
        <dbReference type="SAM" id="MobiDB-lite"/>
    </source>
</evidence>
<protein>
    <submittedName>
        <fullName evidence="2">Uncharacterized protein</fullName>
    </submittedName>
</protein>
<evidence type="ECO:0000313" key="3">
    <source>
        <dbReference type="Proteomes" id="UP001341840"/>
    </source>
</evidence>
<evidence type="ECO:0000313" key="2">
    <source>
        <dbReference type="EMBL" id="MED6170599.1"/>
    </source>
</evidence>
<feature type="compositionally biased region" description="Pro residues" evidence="1">
    <location>
        <begin position="29"/>
        <end position="43"/>
    </location>
</feature>
<feature type="region of interest" description="Disordered" evidence="1">
    <location>
        <begin position="146"/>
        <end position="189"/>
    </location>
</feature>
<gene>
    <name evidence="2" type="ORF">PIB30_032630</name>
</gene>
<comment type="caution">
    <text evidence="2">The sequence shown here is derived from an EMBL/GenBank/DDBJ whole genome shotgun (WGS) entry which is preliminary data.</text>
</comment>
<feature type="compositionally biased region" description="Polar residues" evidence="1">
    <location>
        <begin position="174"/>
        <end position="183"/>
    </location>
</feature>
<reference evidence="2 3" key="1">
    <citation type="journal article" date="2023" name="Plants (Basel)">
        <title>Bridging the Gap: Combining Genomics and Transcriptomics Approaches to Understand Stylosanthes scabra, an Orphan Legume from the Brazilian Caatinga.</title>
        <authorList>
            <person name="Ferreira-Neto J.R.C."/>
            <person name="da Silva M.D."/>
            <person name="Binneck E."/>
            <person name="de Melo N.F."/>
            <person name="da Silva R.H."/>
            <person name="de Melo A.L.T.M."/>
            <person name="Pandolfi V."/>
            <person name="Bustamante F.O."/>
            <person name="Brasileiro-Vidal A.C."/>
            <person name="Benko-Iseppon A.M."/>
        </authorList>
    </citation>
    <scope>NUCLEOTIDE SEQUENCE [LARGE SCALE GENOMIC DNA]</scope>
    <source>
        <tissue evidence="2">Leaves</tissue>
    </source>
</reference>
<name>A0ABU6VB04_9FABA</name>
<organism evidence="2 3">
    <name type="scientific">Stylosanthes scabra</name>
    <dbReference type="NCBI Taxonomy" id="79078"/>
    <lineage>
        <taxon>Eukaryota</taxon>
        <taxon>Viridiplantae</taxon>
        <taxon>Streptophyta</taxon>
        <taxon>Embryophyta</taxon>
        <taxon>Tracheophyta</taxon>
        <taxon>Spermatophyta</taxon>
        <taxon>Magnoliopsida</taxon>
        <taxon>eudicotyledons</taxon>
        <taxon>Gunneridae</taxon>
        <taxon>Pentapetalae</taxon>
        <taxon>rosids</taxon>
        <taxon>fabids</taxon>
        <taxon>Fabales</taxon>
        <taxon>Fabaceae</taxon>
        <taxon>Papilionoideae</taxon>
        <taxon>50 kb inversion clade</taxon>
        <taxon>dalbergioids sensu lato</taxon>
        <taxon>Dalbergieae</taxon>
        <taxon>Pterocarpus clade</taxon>
        <taxon>Stylosanthes</taxon>
    </lineage>
</organism>
<feature type="region of interest" description="Disordered" evidence="1">
    <location>
        <begin position="1"/>
        <end position="44"/>
    </location>
</feature>
<accession>A0ABU6VB04</accession>
<proteinExistence type="predicted"/>
<keyword evidence="3" id="KW-1185">Reference proteome</keyword>
<sequence>MEQIKKRKLQGKDEGKGKKKSNSRKFGPEPEPQPEPVMQPEPEPIILIGPEPQEVIDGFVAACKQVEETEAAIKACEEVEMQESCKNDRKKLPLFFISLHFNNPDQTNLHFCSKTSFIYRDQPAPTLMMVASVATQAQDYDPSKAFDLGIGTPRQSETPEIYDLDDFPKEPENPVTQQSQPQQWCKKGQ</sequence>